<organism evidence="1 2">
    <name type="scientific">Sphingomonas bacterium</name>
    <dbReference type="NCBI Taxonomy" id="1895847"/>
    <lineage>
        <taxon>Bacteria</taxon>
        <taxon>Pseudomonadati</taxon>
        <taxon>Pseudomonadota</taxon>
        <taxon>Alphaproteobacteria</taxon>
        <taxon>Sphingomonadales</taxon>
        <taxon>Sphingomonadaceae</taxon>
        <taxon>Sphingomonas</taxon>
    </lineage>
</organism>
<dbReference type="SUPFAM" id="SSF160424">
    <property type="entry name" value="BH3703-like"/>
    <property type="match status" value="1"/>
</dbReference>
<evidence type="ECO:0000313" key="1">
    <source>
        <dbReference type="EMBL" id="HCB74617.1"/>
    </source>
</evidence>
<gene>
    <name evidence="1" type="ORF">DEP91_00305</name>
</gene>
<evidence type="ECO:0000313" key="2">
    <source>
        <dbReference type="Proteomes" id="UP000262699"/>
    </source>
</evidence>
<protein>
    <recommendedName>
        <fullName evidence="3">DUF600 domain-containing protein</fullName>
    </recommendedName>
</protein>
<dbReference type="AlphaFoldDB" id="A0A3D0W799"/>
<sequence>MVTDGSAPDAALHALCQAIVGDIVYATRDWELIVLVFELEGRTRDFGYVFETGDRWEAETPENWDVLSLAKAFRASTAQPGAPGWKKCLLRIERASGAVQVDFDHSGEKWQPDYADPAAFARRLRDWPR</sequence>
<evidence type="ECO:0008006" key="3">
    <source>
        <dbReference type="Google" id="ProtNLM"/>
    </source>
</evidence>
<dbReference type="EMBL" id="DOYJ01000010">
    <property type="protein sequence ID" value="HCB74617.1"/>
    <property type="molecule type" value="Genomic_DNA"/>
</dbReference>
<name>A0A3D0W799_9SPHN</name>
<reference evidence="1 2" key="1">
    <citation type="journal article" date="2018" name="Nat. Biotechnol.">
        <title>A standardized bacterial taxonomy based on genome phylogeny substantially revises the tree of life.</title>
        <authorList>
            <person name="Parks D.H."/>
            <person name="Chuvochina M."/>
            <person name="Waite D.W."/>
            <person name="Rinke C."/>
            <person name="Skarshewski A."/>
            <person name="Chaumeil P.A."/>
            <person name="Hugenholtz P."/>
        </authorList>
    </citation>
    <scope>NUCLEOTIDE SEQUENCE [LARGE SCALE GENOMIC DNA]</scope>
    <source>
        <strain evidence="1">UBA9015</strain>
    </source>
</reference>
<dbReference type="InterPro" id="IPR036170">
    <property type="entry name" value="YezG-like_sf"/>
</dbReference>
<dbReference type="Proteomes" id="UP000262699">
    <property type="component" value="Unassembled WGS sequence"/>
</dbReference>
<comment type="caution">
    <text evidence="1">The sequence shown here is derived from an EMBL/GenBank/DDBJ whole genome shotgun (WGS) entry which is preliminary data.</text>
</comment>
<proteinExistence type="predicted"/>
<accession>A0A3D0W799</accession>